<dbReference type="InterPro" id="IPR000157">
    <property type="entry name" value="TIR_dom"/>
</dbReference>
<feature type="domain" description="TIR" evidence="2">
    <location>
        <begin position="4"/>
        <end position="120"/>
    </location>
</feature>
<proteinExistence type="predicted"/>
<feature type="domain" description="Sulfatase-modifying factor enzyme-like" evidence="1">
    <location>
        <begin position="152"/>
        <end position="373"/>
    </location>
</feature>
<name>A0A177P0I4_9GAMM</name>
<accession>A0A177P0I4</accession>
<evidence type="ECO:0000313" key="3">
    <source>
        <dbReference type="EMBL" id="OAI23681.1"/>
    </source>
</evidence>
<comment type="caution">
    <text evidence="3">The sequence shown here is derived from an EMBL/GenBank/DDBJ whole genome shotgun (WGS) entry which is preliminary data.</text>
</comment>
<dbReference type="Proteomes" id="UP000077628">
    <property type="component" value="Unassembled WGS sequence"/>
</dbReference>
<dbReference type="EMBL" id="LUUK01000056">
    <property type="protein sequence ID" value="OAI23681.1"/>
    <property type="molecule type" value="Genomic_DNA"/>
</dbReference>
<dbReference type="Pfam" id="PF03781">
    <property type="entry name" value="FGE-sulfatase"/>
    <property type="match status" value="1"/>
</dbReference>
<dbReference type="InterPro" id="IPR035897">
    <property type="entry name" value="Toll_tir_struct_dom_sf"/>
</dbReference>
<evidence type="ECO:0000259" key="1">
    <source>
        <dbReference type="Pfam" id="PF03781"/>
    </source>
</evidence>
<evidence type="ECO:0008006" key="5">
    <source>
        <dbReference type="Google" id="ProtNLM"/>
    </source>
</evidence>
<dbReference type="InterPro" id="IPR016187">
    <property type="entry name" value="CTDL_fold"/>
</dbReference>
<dbReference type="Pfam" id="PF13676">
    <property type="entry name" value="TIR_2"/>
    <property type="match status" value="1"/>
</dbReference>
<dbReference type="AlphaFoldDB" id="A0A177P0I4"/>
<evidence type="ECO:0000313" key="4">
    <source>
        <dbReference type="Proteomes" id="UP000077628"/>
    </source>
</evidence>
<dbReference type="GO" id="GO:0007165">
    <property type="term" value="P:signal transduction"/>
    <property type="evidence" value="ECO:0007669"/>
    <property type="project" value="InterPro"/>
</dbReference>
<dbReference type="SUPFAM" id="SSF52200">
    <property type="entry name" value="Toll/Interleukin receptor TIR domain"/>
    <property type="match status" value="1"/>
</dbReference>
<dbReference type="InterPro" id="IPR051043">
    <property type="entry name" value="Sulfatase_Mod_Factor_Kinase"/>
</dbReference>
<protein>
    <recommendedName>
        <fullName evidence="5">TIR domain-containing protein</fullName>
    </recommendedName>
</protein>
<organism evidence="3 4">
    <name type="scientific">Methylomonas koyamae</name>
    <dbReference type="NCBI Taxonomy" id="702114"/>
    <lineage>
        <taxon>Bacteria</taxon>
        <taxon>Pseudomonadati</taxon>
        <taxon>Pseudomonadota</taxon>
        <taxon>Gammaproteobacteria</taxon>
        <taxon>Methylococcales</taxon>
        <taxon>Methylococcaceae</taxon>
        <taxon>Methylomonas</taxon>
    </lineage>
</organism>
<evidence type="ECO:0000259" key="2">
    <source>
        <dbReference type="Pfam" id="PF13676"/>
    </source>
</evidence>
<sequence>MADIFLSYQKNDLARIKPLAAALSARGWSVFYDRTTPPGKTWRQKIETELSICSCMVVAWSKSSIDSHWVLEEADEGRERGILVPCLLDDVKPPLGFRSIQAANLLDWHGDNESAGLKLLCEVIQDLLPTVALEPLPSVLPGTAHSPDWVIEPEMIIIPAGSFQMGGEQSNFEKPIHTVTFAKPFKLGKYPVTFAEYDVFVEQTGRVKPQDEGWGHGRRPAINVSWQDAADYAAWLRETIGQPYRLPSESEWEYACRAGSRGEFFWGDDAGLADHYAWFAENAGGKTQEVGLKPANPFGLHDMTGNVWEWLQDTWHKNYQGAPNDGPAWVAGDGGRRVIRSGSWGNSMASLRSAHRLWNSPEYRFNFLGFRLAQDLP</sequence>
<dbReference type="SUPFAM" id="SSF56436">
    <property type="entry name" value="C-type lectin-like"/>
    <property type="match status" value="1"/>
</dbReference>
<dbReference type="PANTHER" id="PTHR23150">
    <property type="entry name" value="SULFATASE MODIFYING FACTOR 1, 2"/>
    <property type="match status" value="1"/>
</dbReference>
<reference evidence="4" key="1">
    <citation type="submission" date="2016-03" db="EMBL/GenBank/DDBJ databases">
        <authorList>
            <person name="Heylen K."/>
            <person name="De Vos P."/>
            <person name="Vekeman B."/>
        </authorList>
    </citation>
    <scope>NUCLEOTIDE SEQUENCE [LARGE SCALE GENOMIC DNA]</scope>
    <source>
        <strain evidence="4">R-45383</strain>
    </source>
</reference>
<gene>
    <name evidence="3" type="ORF">A1355_01535</name>
</gene>
<keyword evidence="4" id="KW-1185">Reference proteome</keyword>
<dbReference type="InterPro" id="IPR005532">
    <property type="entry name" value="SUMF_dom"/>
</dbReference>
<dbReference type="Gene3D" id="3.40.50.10140">
    <property type="entry name" value="Toll/interleukin-1 receptor homology (TIR) domain"/>
    <property type="match status" value="1"/>
</dbReference>
<dbReference type="InterPro" id="IPR042095">
    <property type="entry name" value="SUMF_sf"/>
</dbReference>
<dbReference type="Gene3D" id="3.90.1580.10">
    <property type="entry name" value="paralog of FGE (formylglycine-generating enzyme)"/>
    <property type="match status" value="1"/>
</dbReference>
<dbReference type="GO" id="GO:0120147">
    <property type="term" value="F:formylglycine-generating oxidase activity"/>
    <property type="evidence" value="ECO:0007669"/>
    <property type="project" value="TreeGrafter"/>
</dbReference>
<dbReference type="PANTHER" id="PTHR23150:SF35">
    <property type="entry name" value="BLL6746 PROTEIN"/>
    <property type="match status" value="1"/>
</dbReference>